<dbReference type="GO" id="GO:0006355">
    <property type="term" value="P:regulation of DNA-templated transcription"/>
    <property type="evidence" value="ECO:0000318"/>
    <property type="project" value="GO_Central"/>
</dbReference>
<name>A0A251SEJ3_HELAN</name>
<dbReference type="InterPro" id="IPR004883">
    <property type="entry name" value="LOB"/>
</dbReference>
<evidence type="ECO:0000313" key="6">
    <source>
        <dbReference type="Proteomes" id="UP000215914"/>
    </source>
</evidence>
<feature type="coiled-coil region" evidence="2">
    <location>
        <begin position="84"/>
        <end position="111"/>
    </location>
</feature>
<dbReference type="Pfam" id="PF03195">
    <property type="entry name" value="LOB"/>
    <property type="match status" value="1"/>
</dbReference>
<dbReference type="PANTHER" id="PTHR31301">
    <property type="entry name" value="LOB DOMAIN-CONTAINING PROTEIN 4-RELATED"/>
    <property type="match status" value="1"/>
</dbReference>
<evidence type="ECO:0000259" key="3">
    <source>
        <dbReference type="PROSITE" id="PS50891"/>
    </source>
</evidence>
<dbReference type="OMA" id="EARCRIQ"/>
<organism evidence="5 6">
    <name type="scientific">Helianthus annuus</name>
    <name type="common">Common sunflower</name>
    <dbReference type="NCBI Taxonomy" id="4232"/>
    <lineage>
        <taxon>Eukaryota</taxon>
        <taxon>Viridiplantae</taxon>
        <taxon>Streptophyta</taxon>
        <taxon>Embryophyta</taxon>
        <taxon>Tracheophyta</taxon>
        <taxon>Spermatophyta</taxon>
        <taxon>Magnoliopsida</taxon>
        <taxon>eudicotyledons</taxon>
        <taxon>Gunneridae</taxon>
        <taxon>Pentapetalae</taxon>
        <taxon>asterids</taxon>
        <taxon>campanulids</taxon>
        <taxon>Asterales</taxon>
        <taxon>Asteraceae</taxon>
        <taxon>Asteroideae</taxon>
        <taxon>Heliantheae alliance</taxon>
        <taxon>Heliantheae</taxon>
        <taxon>Helianthus</taxon>
    </lineage>
</organism>
<gene>
    <name evidence="5" type="ORF">HannXRQ_Chr15g0487731</name>
    <name evidence="4" type="ORF">HanXRQr2_Chr15g0710561</name>
</gene>
<reference evidence="4" key="3">
    <citation type="submission" date="2020-06" db="EMBL/GenBank/DDBJ databases">
        <title>Helianthus annuus Genome sequencing and assembly Release 2.</title>
        <authorList>
            <person name="Gouzy J."/>
            <person name="Langlade N."/>
            <person name="Munos S."/>
        </authorList>
    </citation>
    <scope>NUCLEOTIDE SEQUENCE</scope>
    <source>
        <tissue evidence="4">Leaves</tissue>
    </source>
</reference>
<dbReference type="PANTHER" id="PTHR31301:SF120">
    <property type="entry name" value="LOB DOMAIN-CONTAINING PROTEIN 23-RELATED"/>
    <property type="match status" value="1"/>
</dbReference>
<dbReference type="AlphaFoldDB" id="A0A251SEJ3"/>
<proteinExistence type="inferred from homology"/>
<dbReference type="InParanoid" id="A0A251SEJ3"/>
<comment type="similarity">
    <text evidence="1">Belongs to the LOB domain-containing protein family.</text>
</comment>
<dbReference type="EMBL" id="CM007904">
    <property type="protein sequence ID" value="OTF95860.1"/>
    <property type="molecule type" value="Genomic_DNA"/>
</dbReference>
<protein>
    <submittedName>
        <fullName evidence="5">Putative LOB domain-containing protein</fullName>
    </submittedName>
    <submittedName>
        <fullName evidence="4">Transcription factor AS2-LOB family</fullName>
    </submittedName>
</protein>
<evidence type="ECO:0000313" key="4">
    <source>
        <dbReference type="EMBL" id="KAF5766032.1"/>
    </source>
</evidence>
<dbReference type="GO" id="GO:0001216">
    <property type="term" value="F:DNA-binding transcription activator activity"/>
    <property type="evidence" value="ECO:0000318"/>
    <property type="project" value="GO_Central"/>
</dbReference>
<keyword evidence="2" id="KW-0175">Coiled coil</keyword>
<accession>A0A251SEJ3</accession>
<dbReference type="EMBL" id="MNCJ02000330">
    <property type="protein sequence ID" value="KAF5766032.1"/>
    <property type="molecule type" value="Genomic_DNA"/>
</dbReference>
<reference evidence="4 6" key="1">
    <citation type="journal article" date="2017" name="Nature">
        <title>The sunflower genome provides insights into oil metabolism, flowering and Asterid evolution.</title>
        <authorList>
            <person name="Badouin H."/>
            <person name="Gouzy J."/>
            <person name="Grassa C.J."/>
            <person name="Murat F."/>
            <person name="Staton S.E."/>
            <person name="Cottret L."/>
            <person name="Lelandais-Briere C."/>
            <person name="Owens G.L."/>
            <person name="Carrere S."/>
            <person name="Mayjonade B."/>
            <person name="Legrand L."/>
            <person name="Gill N."/>
            <person name="Kane N.C."/>
            <person name="Bowers J.E."/>
            <person name="Hubner S."/>
            <person name="Bellec A."/>
            <person name="Berard A."/>
            <person name="Berges H."/>
            <person name="Blanchet N."/>
            <person name="Boniface M.C."/>
            <person name="Brunel D."/>
            <person name="Catrice O."/>
            <person name="Chaidir N."/>
            <person name="Claudel C."/>
            <person name="Donnadieu C."/>
            <person name="Faraut T."/>
            <person name="Fievet G."/>
            <person name="Helmstetter N."/>
            <person name="King M."/>
            <person name="Knapp S.J."/>
            <person name="Lai Z."/>
            <person name="Le Paslier M.C."/>
            <person name="Lippi Y."/>
            <person name="Lorenzon L."/>
            <person name="Mandel J.R."/>
            <person name="Marage G."/>
            <person name="Marchand G."/>
            <person name="Marquand E."/>
            <person name="Bret-Mestries E."/>
            <person name="Morien E."/>
            <person name="Nambeesan S."/>
            <person name="Nguyen T."/>
            <person name="Pegot-Espagnet P."/>
            <person name="Pouilly N."/>
            <person name="Raftis F."/>
            <person name="Sallet E."/>
            <person name="Schiex T."/>
            <person name="Thomas J."/>
            <person name="Vandecasteele C."/>
            <person name="Vares D."/>
            <person name="Vear F."/>
            <person name="Vautrin S."/>
            <person name="Crespi M."/>
            <person name="Mangin B."/>
            <person name="Burke J.M."/>
            <person name="Salse J."/>
            <person name="Munos S."/>
            <person name="Vincourt P."/>
            <person name="Rieseberg L.H."/>
            <person name="Langlade N.B."/>
        </authorList>
    </citation>
    <scope>NUCLEOTIDE SEQUENCE [LARGE SCALE GENOMIC DNA]</scope>
    <source>
        <strain evidence="6">cv. SF193</strain>
        <tissue evidence="4">Leaves</tissue>
    </source>
</reference>
<evidence type="ECO:0000256" key="2">
    <source>
        <dbReference type="SAM" id="Coils"/>
    </source>
</evidence>
<feature type="domain" description="LOB" evidence="3">
    <location>
        <begin position="4"/>
        <end position="105"/>
    </location>
</feature>
<keyword evidence="6" id="KW-1185">Reference proteome</keyword>
<evidence type="ECO:0000256" key="1">
    <source>
        <dbReference type="ARBA" id="ARBA00005474"/>
    </source>
</evidence>
<dbReference type="PROSITE" id="PS50891">
    <property type="entry name" value="LOB"/>
    <property type="match status" value="1"/>
</dbReference>
<reference evidence="5" key="2">
    <citation type="submission" date="2017-02" db="EMBL/GenBank/DDBJ databases">
        <title>Sunflower complete genome.</title>
        <authorList>
            <person name="Langlade N."/>
            <person name="Munos S."/>
        </authorList>
    </citation>
    <scope>NUCLEOTIDE SEQUENCE [LARGE SCALE GENOMIC DNA]</scope>
    <source>
        <tissue evidence="5">Leaves</tissue>
    </source>
</reference>
<dbReference type="Gramene" id="mRNA:HanXRQr2_Chr15g0710561">
    <property type="protein sequence ID" value="mRNA:HanXRQr2_Chr15g0710561"/>
    <property type="gene ID" value="HanXRQr2_Chr15g0710561"/>
</dbReference>
<evidence type="ECO:0000313" key="5">
    <source>
        <dbReference type="EMBL" id="OTF95860.1"/>
    </source>
</evidence>
<sequence>MTSTRCAVCKYFRRRCPPDCIFAPHFLNHNLQRFTCVHKIYGASNIGKLLQDTPVLLRADAVDSLYYEAKCRIRDPVYGCAGIIWSLHQQIQIAQRELAQVQAEIAFLDANVGVADPTPSSVEPLVQENGVEYGLDKPYDYWFY</sequence>
<dbReference type="OrthoDB" id="684652at2759"/>
<dbReference type="Proteomes" id="UP000215914">
    <property type="component" value="Chromosome 15"/>
</dbReference>
<dbReference type="GO" id="GO:0005634">
    <property type="term" value="C:nucleus"/>
    <property type="evidence" value="ECO:0000318"/>
    <property type="project" value="GO_Central"/>
</dbReference>